<feature type="region of interest" description="Disordered" evidence="1">
    <location>
        <begin position="42"/>
        <end position="77"/>
    </location>
</feature>
<keyword evidence="4" id="KW-1185">Reference proteome</keyword>
<dbReference type="AlphaFoldDB" id="A0A6I4U0P0"/>
<comment type="caution">
    <text evidence="3">The sequence shown here is derived from an EMBL/GenBank/DDBJ whole genome shotgun (WGS) entry which is preliminary data.</text>
</comment>
<evidence type="ECO:0000259" key="2">
    <source>
        <dbReference type="Pfam" id="PF09992"/>
    </source>
</evidence>
<proteinExistence type="predicted"/>
<gene>
    <name evidence="3" type="ORF">GRI68_05005</name>
</gene>
<evidence type="ECO:0000256" key="1">
    <source>
        <dbReference type="SAM" id="MobiDB-lite"/>
    </source>
</evidence>
<feature type="domain" description="Phosphodiester glycosidase" evidence="2">
    <location>
        <begin position="129"/>
        <end position="276"/>
    </location>
</feature>
<dbReference type="InterPro" id="IPR018711">
    <property type="entry name" value="NAGPA"/>
</dbReference>
<evidence type="ECO:0000313" key="3">
    <source>
        <dbReference type="EMBL" id="MXP09530.1"/>
    </source>
</evidence>
<evidence type="ECO:0000313" key="4">
    <source>
        <dbReference type="Proteomes" id="UP000429229"/>
    </source>
</evidence>
<reference evidence="3 4" key="1">
    <citation type="submission" date="2019-12" db="EMBL/GenBank/DDBJ databases">
        <title>Genomic-based taxomic classification of the family Erythrobacteraceae.</title>
        <authorList>
            <person name="Xu L."/>
        </authorList>
    </citation>
    <scope>NUCLEOTIDE SEQUENCE [LARGE SCALE GENOMIC DNA]</scope>
    <source>
        <strain evidence="3 4">LMG 29519</strain>
    </source>
</reference>
<accession>A0A6I4U0P0</accession>
<dbReference type="Pfam" id="PF09992">
    <property type="entry name" value="NAGPA"/>
    <property type="match status" value="1"/>
</dbReference>
<sequence length="301" mass="32287">MRGQGRSVVRCGPRSLSRGRRTGVRVALPLVLLLALGACDRQQPGEPVSRSEIGGKALDTPSPAPSASEKPTPQRASACEAVEFEGVQLTHCVADPAKHRIRTALSPKDGAPYRSFAALAKALGSETSRVAFAMNGGMFDGEGKPIGYYVQNGERLHELNTAEGDGNFHMLPNGVFFGTGAKWRVMATPQFYATVGDRPKFGTQSGPMLVIDGKLHPEIQDDGPSIRIRNGVGVDAKGRAHFVISEMPLSFGKFARYFRDELKTPNALYLDGSVSALWDPAANRRDSGASIGPILLVEDKE</sequence>
<dbReference type="Proteomes" id="UP000429229">
    <property type="component" value="Unassembled WGS sequence"/>
</dbReference>
<protein>
    <recommendedName>
        <fullName evidence="2">Phosphodiester glycosidase domain-containing protein</fullName>
    </recommendedName>
</protein>
<name>A0A6I4U0P0_9SPHN</name>
<dbReference type="EMBL" id="WTYR01000001">
    <property type="protein sequence ID" value="MXP09530.1"/>
    <property type="molecule type" value="Genomic_DNA"/>
</dbReference>
<dbReference type="OrthoDB" id="5515706at2"/>
<organism evidence="3 4">
    <name type="scientific">Alteriqipengyuania halimionae</name>
    <dbReference type="NCBI Taxonomy" id="1926630"/>
    <lineage>
        <taxon>Bacteria</taxon>
        <taxon>Pseudomonadati</taxon>
        <taxon>Pseudomonadota</taxon>
        <taxon>Alphaproteobacteria</taxon>
        <taxon>Sphingomonadales</taxon>
        <taxon>Erythrobacteraceae</taxon>
        <taxon>Alteriqipengyuania</taxon>
    </lineage>
</organism>